<name>A0A9P5NNA4_GYMJU</name>
<dbReference type="EMBL" id="JADNYJ010000033">
    <property type="protein sequence ID" value="KAF8902876.1"/>
    <property type="molecule type" value="Genomic_DNA"/>
</dbReference>
<evidence type="ECO:0000313" key="1">
    <source>
        <dbReference type="EMBL" id="KAF8902876.1"/>
    </source>
</evidence>
<comment type="caution">
    <text evidence="1">The sequence shown here is derived from an EMBL/GenBank/DDBJ whole genome shotgun (WGS) entry which is preliminary data.</text>
</comment>
<organism evidence="1 2">
    <name type="scientific">Gymnopilus junonius</name>
    <name type="common">Spectacular rustgill mushroom</name>
    <name type="synonym">Gymnopilus spectabilis subsp. junonius</name>
    <dbReference type="NCBI Taxonomy" id="109634"/>
    <lineage>
        <taxon>Eukaryota</taxon>
        <taxon>Fungi</taxon>
        <taxon>Dikarya</taxon>
        <taxon>Basidiomycota</taxon>
        <taxon>Agaricomycotina</taxon>
        <taxon>Agaricomycetes</taxon>
        <taxon>Agaricomycetidae</taxon>
        <taxon>Agaricales</taxon>
        <taxon>Agaricineae</taxon>
        <taxon>Hymenogastraceae</taxon>
        <taxon>Gymnopilus</taxon>
    </lineage>
</organism>
<dbReference type="AlphaFoldDB" id="A0A9P5NNA4"/>
<reference evidence="1" key="1">
    <citation type="submission" date="2020-11" db="EMBL/GenBank/DDBJ databases">
        <authorList>
            <consortium name="DOE Joint Genome Institute"/>
            <person name="Ahrendt S."/>
            <person name="Riley R."/>
            <person name="Andreopoulos W."/>
            <person name="LaButti K."/>
            <person name="Pangilinan J."/>
            <person name="Ruiz-duenas F.J."/>
            <person name="Barrasa J.M."/>
            <person name="Sanchez-Garcia M."/>
            <person name="Camarero S."/>
            <person name="Miyauchi S."/>
            <person name="Serrano A."/>
            <person name="Linde D."/>
            <person name="Babiker R."/>
            <person name="Drula E."/>
            <person name="Ayuso-Fernandez I."/>
            <person name="Pacheco R."/>
            <person name="Padilla G."/>
            <person name="Ferreira P."/>
            <person name="Barriuso J."/>
            <person name="Kellner H."/>
            <person name="Castanera R."/>
            <person name="Alfaro M."/>
            <person name="Ramirez L."/>
            <person name="Pisabarro A.G."/>
            <person name="Kuo A."/>
            <person name="Tritt A."/>
            <person name="Lipzen A."/>
            <person name="He G."/>
            <person name="Yan M."/>
            <person name="Ng V."/>
            <person name="Cullen D."/>
            <person name="Martin F."/>
            <person name="Rosso M.-N."/>
            <person name="Henrissat B."/>
            <person name="Hibbett D."/>
            <person name="Martinez A.T."/>
            <person name="Grigoriev I.V."/>
        </authorList>
    </citation>
    <scope>NUCLEOTIDE SEQUENCE</scope>
    <source>
        <strain evidence="1">AH 44721</strain>
    </source>
</reference>
<evidence type="ECO:0000313" key="2">
    <source>
        <dbReference type="Proteomes" id="UP000724874"/>
    </source>
</evidence>
<gene>
    <name evidence="1" type="ORF">CPB84DRAFT_1905236</name>
</gene>
<proteinExistence type="predicted"/>
<dbReference type="Proteomes" id="UP000724874">
    <property type="component" value="Unassembled WGS sequence"/>
</dbReference>
<protein>
    <submittedName>
        <fullName evidence="1">Uncharacterized protein</fullName>
    </submittedName>
</protein>
<keyword evidence="2" id="KW-1185">Reference proteome</keyword>
<sequence>MQQYEEAGFRARFRNLPFNVKRLVPTLKATEKRDIVHSVGESWSWVPAVLFRASDSSDPKLSSQGRKCEWIKRMSRAELKSLRHDDGRPVLDPYVELVYFYGFTFIDPQAFYKSNTQDVDPTYEPHPGWRPDLDLALNVIRYRAGFITREDRPTALVVVYTNKERSEAAHLLAVASATRKSENQSMQEMEMEKEKVMMKAEVKKRWSEADLEKLAEHAHLTGVQPRWYENISDWDELRKADYDLEPLQIQGRLTYI</sequence>
<accession>A0A9P5NNA4</accession>